<accession>A0A1V4AYR0</accession>
<evidence type="ECO:0000313" key="1">
    <source>
        <dbReference type="EMBL" id="STO59192.1"/>
    </source>
</evidence>
<dbReference type="AlphaFoldDB" id="A0A1V4AYR0"/>
<name>A0A1V4AYR0_9PAST</name>
<gene>
    <name evidence="1" type="ORF">NCTC1659_00437</name>
</gene>
<keyword evidence="2" id="KW-1185">Reference proteome</keyword>
<protein>
    <recommendedName>
        <fullName evidence="3">Lipoprotein</fullName>
    </recommendedName>
</protein>
<dbReference type="RefSeq" id="WP_078219294.1">
    <property type="nucleotide sequence ID" value="NZ_MUXZ01000044.1"/>
</dbReference>
<evidence type="ECO:0000313" key="2">
    <source>
        <dbReference type="Proteomes" id="UP000254329"/>
    </source>
</evidence>
<dbReference type="EMBL" id="UGHF01000001">
    <property type="protein sequence ID" value="STO59192.1"/>
    <property type="molecule type" value="Genomic_DNA"/>
</dbReference>
<organism evidence="1 2">
    <name type="scientific">Canicola haemoglobinophilus</name>
    <dbReference type="NCBI Taxonomy" id="733"/>
    <lineage>
        <taxon>Bacteria</taxon>
        <taxon>Pseudomonadati</taxon>
        <taxon>Pseudomonadota</taxon>
        <taxon>Gammaproteobacteria</taxon>
        <taxon>Pasteurellales</taxon>
        <taxon>Pasteurellaceae</taxon>
        <taxon>Canicola</taxon>
    </lineage>
</organism>
<evidence type="ECO:0008006" key="3">
    <source>
        <dbReference type="Google" id="ProtNLM"/>
    </source>
</evidence>
<dbReference type="Proteomes" id="UP000254329">
    <property type="component" value="Unassembled WGS sequence"/>
</dbReference>
<sequence length="79" mass="8787">MKKTLIILTALLALSACDEPWQKTDRSKTYYGGLVGRISEVCIDGVTYLVVNEKGITPKINADHYPYICNAKNTNIPQN</sequence>
<dbReference type="PROSITE" id="PS51257">
    <property type="entry name" value="PROKAR_LIPOPROTEIN"/>
    <property type="match status" value="1"/>
</dbReference>
<dbReference type="STRING" id="733.B0186_10385"/>
<proteinExistence type="predicted"/>
<reference evidence="1 2" key="1">
    <citation type="submission" date="2018-06" db="EMBL/GenBank/DDBJ databases">
        <authorList>
            <consortium name="Pathogen Informatics"/>
            <person name="Doyle S."/>
        </authorList>
    </citation>
    <scope>NUCLEOTIDE SEQUENCE [LARGE SCALE GENOMIC DNA]</scope>
    <source>
        <strain evidence="1 2">NCTC1659</strain>
    </source>
</reference>